<evidence type="ECO:0000256" key="1">
    <source>
        <dbReference type="SAM" id="Coils"/>
    </source>
</evidence>
<evidence type="ECO:0000259" key="3">
    <source>
        <dbReference type="PROSITE" id="PS51840"/>
    </source>
</evidence>
<evidence type="ECO:0000256" key="2">
    <source>
        <dbReference type="SAM" id="MobiDB-lite"/>
    </source>
</evidence>
<dbReference type="OrthoDB" id="2441647at2759"/>
<sequence>MDIFKRVGTKAVQYQIDIILNKLYMNVNVPGCEISIILKRGDHKAETKIPAPLKDKLAKFNKQQITVPTKLYWDDKKREFLAKSAELQINIIHQKKVRTAGKIEFDVAAYANKSIKTMMEQRQLQKCPDTSAKLLYEIRVHEFGDYSYYQKKEEEEEEERVINRTKTGTSNNRARDVSPMIDTSGMNSARGQIQDIDNFPSRSKSPMTKVDQQNKQVSFSRNNQEYPQNNGTMNSTRGNHQQDESSLRSNLFSQQSTAQASKQINTNGSSQIYNSNTNGNSTLQNAISNISKQQELTNSNQMRDLFKQQKEENMSLRQKIQEQIIENDSLKQQVDSLKNENQRLKARISTLEGFNGQSVGKNGFQQEAQSYEDQIKKLYEEIKTLKQQNMKDTNEEMQKQLKALEDEQEIIKDELNLKFEREKSVYEKKIKDLQLTVEELNQRLQENQSEISKKQKDLEYFKNLVNKSQREDTENENMLSLQRQLQELSQKNAQQEKEYRQKIKDLQEENSKIKKDRELEVIELRRSKTESDFELGKLSRENDQLKKDLKEMQTKYNQAKSALQQQLNKEGTEVSSSKGKELQNKIDELNNNLKKVSVERGNIEMERDNLKSYIKQKDEEMNKLKYQVTSTENRLKNTKESLCELLNVILMAGDRDLIDEAEPYLNEPEEPEYVPQNITSSMNQYTAVTTSPNTLYTPTPFNFNQFTNNLITSESKTNEIYKSNQFSDKSFL</sequence>
<organism evidence="4 5">
    <name type="scientific">Tetrahymena thermophila (strain SB210)</name>
    <dbReference type="NCBI Taxonomy" id="312017"/>
    <lineage>
        <taxon>Eukaryota</taxon>
        <taxon>Sar</taxon>
        <taxon>Alveolata</taxon>
        <taxon>Ciliophora</taxon>
        <taxon>Intramacronucleata</taxon>
        <taxon>Oligohymenophorea</taxon>
        <taxon>Hymenostomatida</taxon>
        <taxon>Tetrahymenina</taxon>
        <taxon>Tetrahymenidae</taxon>
        <taxon>Tetrahymena</taxon>
    </lineage>
</organism>
<dbReference type="RefSeq" id="XP_001009123.2">
    <property type="nucleotide sequence ID" value="XM_001009123.2"/>
</dbReference>
<protein>
    <submittedName>
        <fullName evidence="4">EEIG1/EHBP1 protein amine-terminal domain protein</fullName>
    </submittedName>
</protein>
<evidence type="ECO:0000313" key="4">
    <source>
        <dbReference type="EMBL" id="EAR88878.2"/>
    </source>
</evidence>
<keyword evidence="1" id="KW-0175">Coiled coil</keyword>
<accession>Q22U09</accession>
<dbReference type="KEGG" id="tet:TTHERM_00264730"/>
<keyword evidence="5" id="KW-1185">Reference proteome</keyword>
<reference evidence="5" key="1">
    <citation type="journal article" date="2006" name="PLoS Biol.">
        <title>Macronuclear genome sequence of the ciliate Tetrahymena thermophila, a model eukaryote.</title>
        <authorList>
            <person name="Eisen J.A."/>
            <person name="Coyne R.S."/>
            <person name="Wu M."/>
            <person name="Wu D."/>
            <person name="Thiagarajan M."/>
            <person name="Wortman J.R."/>
            <person name="Badger J.H."/>
            <person name="Ren Q."/>
            <person name="Amedeo P."/>
            <person name="Jones K.M."/>
            <person name="Tallon L.J."/>
            <person name="Delcher A.L."/>
            <person name="Salzberg S.L."/>
            <person name="Silva J.C."/>
            <person name="Haas B.J."/>
            <person name="Majoros W.H."/>
            <person name="Farzad M."/>
            <person name="Carlton J.M."/>
            <person name="Smith R.K. Jr."/>
            <person name="Garg J."/>
            <person name="Pearlman R.E."/>
            <person name="Karrer K.M."/>
            <person name="Sun L."/>
            <person name="Manning G."/>
            <person name="Elde N.C."/>
            <person name="Turkewitz A.P."/>
            <person name="Asai D.J."/>
            <person name="Wilkes D.E."/>
            <person name="Wang Y."/>
            <person name="Cai H."/>
            <person name="Collins K."/>
            <person name="Stewart B.A."/>
            <person name="Lee S.R."/>
            <person name="Wilamowska K."/>
            <person name="Weinberg Z."/>
            <person name="Ruzzo W.L."/>
            <person name="Wloga D."/>
            <person name="Gaertig J."/>
            <person name="Frankel J."/>
            <person name="Tsao C.-C."/>
            <person name="Gorovsky M.A."/>
            <person name="Keeling P.J."/>
            <person name="Waller R.F."/>
            <person name="Patron N.J."/>
            <person name="Cherry J.M."/>
            <person name="Stover N.A."/>
            <person name="Krieger C.J."/>
            <person name="del Toro C."/>
            <person name="Ryder H.F."/>
            <person name="Williamson S.C."/>
            <person name="Barbeau R.A."/>
            <person name="Hamilton E.P."/>
            <person name="Orias E."/>
        </authorList>
    </citation>
    <scope>NUCLEOTIDE SEQUENCE [LARGE SCALE GENOMIC DNA]</scope>
    <source>
        <strain evidence="5">SB210</strain>
    </source>
</reference>
<evidence type="ECO:0000313" key="5">
    <source>
        <dbReference type="Proteomes" id="UP000009168"/>
    </source>
</evidence>
<feature type="region of interest" description="Disordered" evidence="2">
    <location>
        <begin position="151"/>
        <end position="277"/>
    </location>
</feature>
<dbReference type="eggNOG" id="ENOG502SYAH">
    <property type="taxonomic scope" value="Eukaryota"/>
</dbReference>
<name>Q22U09_TETTS</name>
<dbReference type="HOGENOM" id="CLU_381999_0_0_1"/>
<gene>
    <name evidence="4" type="ORF">TTHERM_00264730</name>
</gene>
<proteinExistence type="predicted"/>
<feature type="compositionally biased region" description="Polar residues" evidence="2">
    <location>
        <begin position="200"/>
        <end position="239"/>
    </location>
</feature>
<feature type="compositionally biased region" description="Polar residues" evidence="2">
    <location>
        <begin position="247"/>
        <end position="277"/>
    </location>
</feature>
<dbReference type="AlphaFoldDB" id="Q22U09"/>
<dbReference type="GeneID" id="7826098"/>
<feature type="domain" description="C2 NT-type" evidence="3">
    <location>
        <begin position="4"/>
        <end position="142"/>
    </location>
</feature>
<dbReference type="EMBL" id="GG662830">
    <property type="protein sequence ID" value="EAR88878.2"/>
    <property type="molecule type" value="Genomic_DNA"/>
</dbReference>
<dbReference type="InParanoid" id="Q22U09"/>
<dbReference type="InterPro" id="IPR019448">
    <property type="entry name" value="NT-C2"/>
</dbReference>
<dbReference type="Pfam" id="PF10358">
    <property type="entry name" value="NT-C2"/>
    <property type="match status" value="1"/>
</dbReference>
<dbReference type="PROSITE" id="PS51840">
    <property type="entry name" value="C2_NT"/>
    <property type="match status" value="1"/>
</dbReference>
<dbReference type="STRING" id="312017.Q22U09"/>
<feature type="coiled-coil region" evidence="1">
    <location>
        <begin position="306"/>
        <end position="641"/>
    </location>
</feature>
<dbReference type="Proteomes" id="UP000009168">
    <property type="component" value="Unassembled WGS sequence"/>
</dbReference>